<feature type="compositionally biased region" description="Polar residues" evidence="1">
    <location>
        <begin position="1"/>
        <end position="12"/>
    </location>
</feature>
<accession>A0A6M8BFY6</accession>
<dbReference type="KEGG" id="theu:HPC62_14150"/>
<organism evidence="2 3">
    <name type="scientific">Thermoleptolyngbya sichuanensis A183</name>
    <dbReference type="NCBI Taxonomy" id="2737172"/>
    <lineage>
        <taxon>Bacteria</taxon>
        <taxon>Bacillati</taxon>
        <taxon>Cyanobacteriota</taxon>
        <taxon>Cyanophyceae</taxon>
        <taxon>Oculatellales</taxon>
        <taxon>Oculatellaceae</taxon>
        <taxon>Thermoleptolyngbya</taxon>
        <taxon>Thermoleptolyngbya sichuanensis</taxon>
    </lineage>
</organism>
<reference evidence="2 3" key="1">
    <citation type="submission" date="2020-05" db="EMBL/GenBank/DDBJ databases">
        <title>Complete genome sequence of of a novel Thermoleptolyngbya strain isolated from hot springs of Ganzi, Sichuan China.</title>
        <authorList>
            <person name="Tang J."/>
            <person name="Daroch M."/>
            <person name="Li L."/>
            <person name="Waleron K."/>
            <person name="Waleron M."/>
            <person name="Waleron M."/>
        </authorList>
    </citation>
    <scope>NUCLEOTIDE SEQUENCE [LARGE SCALE GENOMIC DNA]</scope>
    <source>
        <strain evidence="2 3">PKUAC-SCTA183</strain>
    </source>
</reference>
<gene>
    <name evidence="2" type="ORF">HPC62_14150</name>
</gene>
<dbReference type="InterPro" id="IPR021373">
    <property type="entry name" value="DUF2993"/>
</dbReference>
<feature type="region of interest" description="Disordered" evidence="1">
    <location>
        <begin position="1"/>
        <end position="36"/>
    </location>
</feature>
<dbReference type="EMBL" id="CP053661">
    <property type="protein sequence ID" value="QKD83186.1"/>
    <property type="molecule type" value="Genomic_DNA"/>
</dbReference>
<name>A0A6M8BFY6_9CYAN</name>
<protein>
    <submittedName>
        <fullName evidence="2">DUF2993 domain-containing protein</fullName>
    </submittedName>
</protein>
<dbReference type="AlphaFoldDB" id="A0A6M8BFY6"/>
<keyword evidence="3" id="KW-1185">Reference proteome</keyword>
<sequence>MTHFQPQSSDPTTADYEAPALDPQAPASLPDPDRNLPVPRQSHIISTILTPALRLWLRSQVEHVDDLNLLIEGGDRQLLTGLIPRVTISARNVVYRGLYLERITLVGRGIKVNFRQILRGKPLQLERAVPVQAEVHLSQQDLNDSLQGPLLAGVVNDLLLNLLKAGAAPDLVTPDGKTPILLDDFRAKVAPGLLTLGAALVSSNQGSPVPFIIRTGLRTTNGQQLHLVNPEWLPTPKAKRGLALHDLDGFALELGSDVEIQDLELGDRHLVCRGKINVLPE</sequence>
<evidence type="ECO:0000313" key="3">
    <source>
        <dbReference type="Proteomes" id="UP000505210"/>
    </source>
</evidence>
<dbReference type="Proteomes" id="UP000505210">
    <property type="component" value="Chromosome"/>
</dbReference>
<proteinExistence type="predicted"/>
<dbReference type="RefSeq" id="WP_172356694.1">
    <property type="nucleotide sequence ID" value="NZ_CP053661.1"/>
</dbReference>
<evidence type="ECO:0000256" key="1">
    <source>
        <dbReference type="SAM" id="MobiDB-lite"/>
    </source>
</evidence>
<evidence type="ECO:0000313" key="2">
    <source>
        <dbReference type="EMBL" id="QKD83186.1"/>
    </source>
</evidence>
<dbReference type="Pfam" id="PF11209">
    <property type="entry name" value="LmeA"/>
    <property type="match status" value="1"/>
</dbReference>